<dbReference type="EMBL" id="VFOW01000001">
    <property type="protein sequence ID" value="TQL74897.1"/>
    <property type="molecule type" value="Genomic_DNA"/>
</dbReference>
<dbReference type="InterPro" id="IPR011659">
    <property type="entry name" value="WD40"/>
</dbReference>
<dbReference type="OrthoDB" id="218695at2"/>
<dbReference type="PROSITE" id="PS50294">
    <property type="entry name" value="WD_REPEATS_REGION"/>
    <property type="match status" value="3"/>
</dbReference>
<comment type="caution">
    <text evidence="4">The sequence shown here is derived from an EMBL/GenBank/DDBJ whole genome shotgun (WGS) entry which is preliminary data.</text>
</comment>
<dbReference type="InterPro" id="IPR001680">
    <property type="entry name" value="WD40_rpt"/>
</dbReference>
<feature type="repeat" description="WD" evidence="3">
    <location>
        <begin position="98"/>
        <end position="139"/>
    </location>
</feature>
<organism evidence="4 5">
    <name type="scientific">Stackebrandtia endophytica</name>
    <dbReference type="NCBI Taxonomy" id="1496996"/>
    <lineage>
        <taxon>Bacteria</taxon>
        <taxon>Bacillati</taxon>
        <taxon>Actinomycetota</taxon>
        <taxon>Actinomycetes</taxon>
        <taxon>Glycomycetales</taxon>
        <taxon>Glycomycetaceae</taxon>
        <taxon>Stackebrandtia</taxon>
    </lineage>
</organism>
<feature type="repeat" description="WD" evidence="3">
    <location>
        <begin position="10"/>
        <end position="51"/>
    </location>
</feature>
<keyword evidence="2" id="KW-0677">Repeat</keyword>
<sequence>MENINLITPGTGHSAPITGVSVSTDGRHVATSSYDGTIKVWNLNGDGTLTELATGRHTRLVNSLTWAPTASRLASGSADKTVAIWTLLDNRLQLTNVLSRHTDDVNSVAWLPDGRHLVCVSEDGKATAWDADTGRLLGEISGHRAHCMMVATSPTGHIATVGEDGQVILLGPDFAPLATTVVDCSIEGCAWAPDGKRLAIARDDGRIDVLDLDLQMIATTKVSGSAARSISWSATGEHLAVGSYEGGIRVLDSPSLESHLQLNHRALWTRSIAYAADRIIAGGFGSRPLVFDAEVGGVLGDGGRQLRGPNALLPRAGHLLLGTDSGEVLRYDETGTGVSIADLDSPILSLAADGDTVFAGTYGGEVVRLTGPADDLRADGVGLAGAPVPSLSILDGRVVAGTYNGELIGFDTDDMTPSVRHQAHDGSIKSLARLGKYLAAASTDRTVSVGTLTKRHPVLQHGNLINDVAHSDGFIASASRDRTVRVARLTDSTDGSPPTDVRVLTGPDESVKCVGLVAWGDRLAVFAGSYDFRVYVWDVNFAEPATGRYPHRVVHVFDQAVSALSAAPDGAVYAAGWDGRVVRFIPRIAGDRLEVDTTTVVETCLSPTDSTVVNHG</sequence>
<dbReference type="InParanoid" id="A0A543AQN1"/>
<accession>A0A543AQN1</accession>
<dbReference type="Pfam" id="PF00400">
    <property type="entry name" value="WD40"/>
    <property type="match status" value="4"/>
</dbReference>
<evidence type="ECO:0000313" key="5">
    <source>
        <dbReference type="Proteomes" id="UP000317043"/>
    </source>
</evidence>
<dbReference type="Pfam" id="PF07676">
    <property type="entry name" value="PD40"/>
    <property type="match status" value="1"/>
</dbReference>
<dbReference type="InterPro" id="IPR036322">
    <property type="entry name" value="WD40_repeat_dom_sf"/>
</dbReference>
<dbReference type="AlphaFoldDB" id="A0A543AQN1"/>
<dbReference type="InterPro" id="IPR011047">
    <property type="entry name" value="Quinoprotein_ADH-like_sf"/>
</dbReference>
<reference evidence="4 5" key="1">
    <citation type="submission" date="2019-06" db="EMBL/GenBank/DDBJ databases">
        <title>Sequencing the genomes of 1000 actinobacteria strains.</title>
        <authorList>
            <person name="Klenk H.-P."/>
        </authorList>
    </citation>
    <scope>NUCLEOTIDE SEQUENCE [LARGE SCALE GENOMIC DNA]</scope>
    <source>
        <strain evidence="4 5">DSM 45928</strain>
    </source>
</reference>
<dbReference type="InterPro" id="IPR020472">
    <property type="entry name" value="WD40_PAC1"/>
</dbReference>
<dbReference type="PANTHER" id="PTHR19848">
    <property type="entry name" value="WD40 REPEAT PROTEIN"/>
    <property type="match status" value="1"/>
</dbReference>
<name>A0A543AQN1_9ACTN</name>
<evidence type="ECO:0000256" key="2">
    <source>
        <dbReference type="ARBA" id="ARBA00022737"/>
    </source>
</evidence>
<dbReference type="RefSeq" id="WP_142034349.1">
    <property type="nucleotide sequence ID" value="NZ_JBHTGS010000002.1"/>
</dbReference>
<dbReference type="PRINTS" id="PR00320">
    <property type="entry name" value="GPROTEINBRPT"/>
</dbReference>
<gene>
    <name evidence="4" type="ORF">FB566_0387</name>
</gene>
<proteinExistence type="predicted"/>
<evidence type="ECO:0000313" key="4">
    <source>
        <dbReference type="EMBL" id="TQL74897.1"/>
    </source>
</evidence>
<dbReference type="Gene3D" id="2.130.10.10">
    <property type="entry name" value="YVTN repeat-like/Quinoprotein amine dehydrogenase"/>
    <property type="match status" value="4"/>
</dbReference>
<protein>
    <submittedName>
        <fullName evidence="4">WD40 repeat protein</fullName>
    </submittedName>
</protein>
<evidence type="ECO:0000256" key="3">
    <source>
        <dbReference type="PROSITE-ProRule" id="PRU00221"/>
    </source>
</evidence>
<dbReference type="InterPro" id="IPR015943">
    <property type="entry name" value="WD40/YVTN_repeat-like_dom_sf"/>
</dbReference>
<dbReference type="SUPFAM" id="SSF50978">
    <property type="entry name" value="WD40 repeat-like"/>
    <property type="match status" value="1"/>
</dbReference>
<dbReference type="Proteomes" id="UP000317043">
    <property type="component" value="Unassembled WGS sequence"/>
</dbReference>
<keyword evidence="1 3" id="KW-0853">WD repeat</keyword>
<evidence type="ECO:0000256" key="1">
    <source>
        <dbReference type="ARBA" id="ARBA00022574"/>
    </source>
</evidence>
<feature type="repeat" description="WD" evidence="3">
    <location>
        <begin position="54"/>
        <end position="95"/>
    </location>
</feature>
<dbReference type="CDD" id="cd00200">
    <property type="entry name" value="WD40"/>
    <property type="match status" value="1"/>
</dbReference>
<dbReference type="SMART" id="SM00320">
    <property type="entry name" value="WD40"/>
    <property type="match status" value="10"/>
</dbReference>
<dbReference type="SUPFAM" id="SSF50998">
    <property type="entry name" value="Quinoprotein alcohol dehydrogenase-like"/>
    <property type="match status" value="1"/>
</dbReference>
<dbReference type="PANTHER" id="PTHR19848:SF8">
    <property type="entry name" value="F-BOX AND WD REPEAT DOMAIN CONTAINING 7"/>
    <property type="match status" value="1"/>
</dbReference>
<dbReference type="PROSITE" id="PS50082">
    <property type="entry name" value="WD_REPEATS_2"/>
    <property type="match status" value="3"/>
</dbReference>
<dbReference type="InterPro" id="IPR019775">
    <property type="entry name" value="WD40_repeat_CS"/>
</dbReference>
<dbReference type="PROSITE" id="PS00678">
    <property type="entry name" value="WD_REPEATS_1"/>
    <property type="match status" value="1"/>
</dbReference>
<keyword evidence="5" id="KW-1185">Reference proteome</keyword>